<feature type="domain" description="Nudix hydrolase" evidence="1">
    <location>
        <begin position="1"/>
        <end position="133"/>
    </location>
</feature>
<evidence type="ECO:0000259" key="1">
    <source>
        <dbReference type="PROSITE" id="PS51462"/>
    </source>
</evidence>
<dbReference type="AlphaFoldDB" id="A0A1S2VGQ3"/>
<dbReference type="SUPFAM" id="SSF55811">
    <property type="entry name" value="Nudix"/>
    <property type="match status" value="1"/>
</dbReference>
<dbReference type="GO" id="GO:0016787">
    <property type="term" value="F:hydrolase activity"/>
    <property type="evidence" value="ECO:0007669"/>
    <property type="project" value="UniProtKB-KW"/>
</dbReference>
<dbReference type="PROSITE" id="PS51462">
    <property type="entry name" value="NUDIX"/>
    <property type="match status" value="1"/>
</dbReference>
<reference evidence="2 3" key="1">
    <citation type="submission" date="2016-10" db="EMBL/GenBank/DDBJ databases">
        <title>Arsenicibacter rosenii gen. nov., sp. nov., an efficient arsenic-methylating bacterium isolated from an arsenic-contaminated paddy soil.</title>
        <authorList>
            <person name="Huang K."/>
        </authorList>
    </citation>
    <scope>NUCLEOTIDE SEQUENCE [LARGE SCALE GENOMIC DNA]</scope>
    <source>
        <strain evidence="2 3">SM-1</strain>
    </source>
</reference>
<dbReference type="Pfam" id="PF00293">
    <property type="entry name" value="NUDIX"/>
    <property type="match status" value="1"/>
</dbReference>
<dbReference type="RefSeq" id="WP_071504536.1">
    <property type="nucleotide sequence ID" value="NZ_MORL01000009.1"/>
</dbReference>
<dbReference type="PANTHER" id="PTHR43736">
    <property type="entry name" value="ADP-RIBOSE PYROPHOSPHATASE"/>
    <property type="match status" value="1"/>
</dbReference>
<protein>
    <submittedName>
        <fullName evidence="2">NUDIX hydrolase</fullName>
    </submittedName>
</protein>
<keyword evidence="2" id="KW-0378">Hydrolase</keyword>
<comment type="caution">
    <text evidence="2">The sequence shown here is derived from an EMBL/GenBank/DDBJ whole genome shotgun (WGS) entry which is preliminary data.</text>
</comment>
<dbReference type="InterPro" id="IPR015797">
    <property type="entry name" value="NUDIX_hydrolase-like_dom_sf"/>
</dbReference>
<name>A0A1S2VGQ3_9BACT</name>
<dbReference type="OrthoDB" id="65827at2"/>
<dbReference type="PANTHER" id="PTHR43736:SF2">
    <property type="entry name" value="MUTT_NUDIX FAMILY PROTEIN"/>
    <property type="match status" value="1"/>
</dbReference>
<dbReference type="EMBL" id="MORL01000009">
    <property type="protein sequence ID" value="OIN57947.1"/>
    <property type="molecule type" value="Genomic_DNA"/>
</dbReference>
<evidence type="ECO:0000313" key="2">
    <source>
        <dbReference type="EMBL" id="OIN57947.1"/>
    </source>
</evidence>
<organism evidence="2 3">
    <name type="scientific">Arsenicibacter rosenii</name>
    <dbReference type="NCBI Taxonomy" id="1750698"/>
    <lineage>
        <taxon>Bacteria</taxon>
        <taxon>Pseudomonadati</taxon>
        <taxon>Bacteroidota</taxon>
        <taxon>Cytophagia</taxon>
        <taxon>Cytophagales</taxon>
        <taxon>Spirosomataceae</taxon>
        <taxon>Arsenicibacter</taxon>
    </lineage>
</organism>
<gene>
    <name evidence="2" type="ORF">BLX24_17805</name>
</gene>
<keyword evidence="3" id="KW-1185">Reference proteome</keyword>
<proteinExistence type="predicted"/>
<dbReference type="Proteomes" id="UP000181790">
    <property type="component" value="Unassembled WGS sequence"/>
</dbReference>
<evidence type="ECO:0000313" key="3">
    <source>
        <dbReference type="Proteomes" id="UP000181790"/>
    </source>
</evidence>
<dbReference type="Gene3D" id="3.90.79.10">
    <property type="entry name" value="Nucleoside Triphosphate Pyrophosphohydrolase"/>
    <property type="match status" value="1"/>
</dbReference>
<sequence>MKVRPSALIIQNNHALLMHYRYGDVDVYALPGGNPDRGETLPQVTGRELEEELGITVEVGPMLLAGEVMRPESDPALAHKVVLHVVFAAEIIAGFPALNPEHTTALAIVWKPVRELNTLNMYPNVGQYIQDLVLKQSPLGYVGMIDQAFF</sequence>
<dbReference type="InterPro" id="IPR000086">
    <property type="entry name" value="NUDIX_hydrolase_dom"/>
</dbReference>
<accession>A0A1S2VGQ3</accession>